<proteinExistence type="predicted"/>
<gene>
    <name evidence="2" type="ORF">UFOVP338_6</name>
</gene>
<name>A0A6J5M591_9CAUD</name>
<evidence type="ECO:0000313" key="2">
    <source>
        <dbReference type="EMBL" id="CAB4138989.1"/>
    </source>
</evidence>
<evidence type="ECO:0000256" key="1">
    <source>
        <dbReference type="SAM" id="MobiDB-lite"/>
    </source>
</evidence>
<dbReference type="EMBL" id="LR796351">
    <property type="protein sequence ID" value="CAB4138989.1"/>
    <property type="molecule type" value="Genomic_DNA"/>
</dbReference>
<feature type="region of interest" description="Disordered" evidence="1">
    <location>
        <begin position="128"/>
        <end position="151"/>
    </location>
</feature>
<reference evidence="2" key="1">
    <citation type="submission" date="2020-04" db="EMBL/GenBank/DDBJ databases">
        <authorList>
            <person name="Chiriac C."/>
            <person name="Salcher M."/>
            <person name="Ghai R."/>
            <person name="Kavagutti S V."/>
        </authorList>
    </citation>
    <scope>NUCLEOTIDE SEQUENCE</scope>
</reference>
<accession>A0A6J5M591</accession>
<protein>
    <submittedName>
        <fullName evidence="2">Uncharacterized protein</fullName>
    </submittedName>
</protein>
<sequence length="166" mass="18581">MNYAEGALAWGLVTLMRYEKKDRNNFSKFNTALDLLNGVYVKAGILADNKTLSADGVPVVEYAIYNEFGTAKIPARPFVSTTHDEESKHWIATVDKNLEAMLLSKQRTQTELDILGRRMMTDIKRKIDSITSPPNSPATIKRKGSSKPLIDDGTMRKAVNYEVKAK</sequence>
<organism evidence="2">
    <name type="scientific">uncultured Caudovirales phage</name>
    <dbReference type="NCBI Taxonomy" id="2100421"/>
    <lineage>
        <taxon>Viruses</taxon>
        <taxon>Duplodnaviria</taxon>
        <taxon>Heunggongvirae</taxon>
        <taxon>Uroviricota</taxon>
        <taxon>Caudoviricetes</taxon>
        <taxon>Peduoviridae</taxon>
        <taxon>Maltschvirus</taxon>
        <taxon>Maltschvirus maltsch</taxon>
    </lineage>
</organism>